<dbReference type="InterPro" id="IPR000132">
    <property type="entry name" value="Nitrilase/CN_hydratase_CS"/>
</dbReference>
<dbReference type="GO" id="GO:0016836">
    <property type="term" value="F:hydro-lyase activity"/>
    <property type="evidence" value="ECO:0007669"/>
    <property type="project" value="UniProtKB-ARBA"/>
</dbReference>
<gene>
    <name evidence="11" type="ORF">GQ607_009444</name>
</gene>
<evidence type="ECO:0000256" key="2">
    <source>
        <dbReference type="ARBA" id="ARBA00022723"/>
    </source>
</evidence>
<keyword evidence="3" id="KW-0862">Zinc</keyword>
<dbReference type="GO" id="GO:0008270">
    <property type="term" value="F:zinc ion binding"/>
    <property type="evidence" value="ECO:0007669"/>
    <property type="project" value="InterPro"/>
</dbReference>
<evidence type="ECO:0000256" key="7">
    <source>
        <dbReference type="ARBA" id="ARBA00023242"/>
    </source>
</evidence>
<dbReference type="PANTHER" id="PTHR31313:SF81">
    <property type="entry name" value="TY1 ENHANCER ACTIVATOR"/>
    <property type="match status" value="1"/>
</dbReference>
<dbReference type="GO" id="GO:0003677">
    <property type="term" value="F:DNA binding"/>
    <property type="evidence" value="ECO:0007669"/>
    <property type="project" value="UniProtKB-KW"/>
</dbReference>
<evidence type="ECO:0000313" key="12">
    <source>
        <dbReference type="Proteomes" id="UP000434172"/>
    </source>
</evidence>
<feature type="active site" description="Proton acceptor" evidence="8">
    <location>
        <position position="88"/>
    </location>
</feature>
<dbReference type="CDD" id="cd12148">
    <property type="entry name" value="fungal_TF_MHR"/>
    <property type="match status" value="1"/>
</dbReference>
<comment type="caution">
    <text evidence="11">The sequence shown here is derived from an EMBL/GenBank/DDBJ whole genome shotgun (WGS) entry which is preliminary data.</text>
</comment>
<proteinExistence type="inferred from homology"/>
<dbReference type="InterPro" id="IPR007219">
    <property type="entry name" value="XnlR_reg_dom"/>
</dbReference>
<evidence type="ECO:0000256" key="4">
    <source>
        <dbReference type="ARBA" id="ARBA00023015"/>
    </source>
</evidence>
<dbReference type="CDD" id="cd07564">
    <property type="entry name" value="nitrilases_CHs"/>
    <property type="match status" value="1"/>
</dbReference>
<evidence type="ECO:0000256" key="5">
    <source>
        <dbReference type="ARBA" id="ARBA00023125"/>
    </source>
</evidence>
<dbReference type="SUPFAM" id="SSF56317">
    <property type="entry name" value="Carbon-nitrogen hydrolase"/>
    <property type="match status" value="1"/>
</dbReference>
<evidence type="ECO:0000256" key="3">
    <source>
        <dbReference type="ARBA" id="ARBA00022833"/>
    </source>
</evidence>
<evidence type="ECO:0000256" key="8">
    <source>
        <dbReference type="PROSITE-ProRule" id="PRU10139"/>
    </source>
</evidence>
<dbReference type="EMBL" id="WOWK01000053">
    <property type="protein sequence ID" value="KAF0323326.1"/>
    <property type="molecule type" value="Genomic_DNA"/>
</dbReference>
<evidence type="ECO:0000259" key="10">
    <source>
        <dbReference type="PROSITE" id="PS50263"/>
    </source>
</evidence>
<accession>A0A8H3W6G9</accession>
<dbReference type="Gene3D" id="3.60.110.10">
    <property type="entry name" value="Carbon-nitrogen hydrolase"/>
    <property type="match status" value="1"/>
</dbReference>
<evidence type="ECO:0000256" key="9">
    <source>
        <dbReference type="SAM" id="MobiDB-lite"/>
    </source>
</evidence>
<dbReference type="Pfam" id="PF04082">
    <property type="entry name" value="Fungal_trans"/>
    <property type="match status" value="1"/>
</dbReference>
<dbReference type="GO" id="GO:0006351">
    <property type="term" value="P:DNA-templated transcription"/>
    <property type="evidence" value="ECO:0007669"/>
    <property type="project" value="InterPro"/>
</dbReference>
<dbReference type="InterPro" id="IPR051615">
    <property type="entry name" value="Transcr_Regulatory_Elem"/>
</dbReference>
<feature type="domain" description="CN hydrolase" evidence="10">
    <location>
        <begin position="48"/>
        <end position="336"/>
    </location>
</feature>
<feature type="compositionally biased region" description="Polar residues" evidence="9">
    <location>
        <begin position="1"/>
        <end position="20"/>
    </location>
</feature>
<dbReference type="SMART" id="SM00906">
    <property type="entry name" value="Fungal_trans"/>
    <property type="match status" value="1"/>
</dbReference>
<evidence type="ECO:0000313" key="11">
    <source>
        <dbReference type="EMBL" id="KAF0323326.1"/>
    </source>
</evidence>
<dbReference type="InterPro" id="IPR044149">
    <property type="entry name" value="Nitrilases_CHs"/>
</dbReference>
<keyword evidence="12" id="KW-1185">Reference proteome</keyword>
<evidence type="ECO:0000256" key="1">
    <source>
        <dbReference type="ARBA" id="ARBA00008129"/>
    </source>
</evidence>
<comment type="similarity">
    <text evidence="1">Belongs to the carbon-nitrogen hydrolase superfamily. Nitrilase family.</text>
</comment>
<evidence type="ECO:0000256" key="6">
    <source>
        <dbReference type="ARBA" id="ARBA00023163"/>
    </source>
</evidence>
<dbReference type="Proteomes" id="UP000434172">
    <property type="component" value="Unassembled WGS sequence"/>
</dbReference>
<dbReference type="InterPro" id="IPR003010">
    <property type="entry name" value="C-N_Hydrolase"/>
</dbReference>
<dbReference type="GO" id="GO:0000257">
    <property type="term" value="F:nitrilase activity"/>
    <property type="evidence" value="ECO:0007669"/>
    <property type="project" value="UniProtKB-ARBA"/>
</dbReference>
<keyword evidence="4" id="KW-0805">Transcription regulation</keyword>
<feature type="region of interest" description="Disordered" evidence="9">
    <location>
        <begin position="1"/>
        <end position="43"/>
    </location>
</feature>
<dbReference type="PROSITE" id="PS00921">
    <property type="entry name" value="NITRIL_CHT_2"/>
    <property type="match status" value="1"/>
</dbReference>
<dbReference type="PROSITE" id="PS50263">
    <property type="entry name" value="CN_HYDROLASE"/>
    <property type="match status" value="1"/>
</dbReference>
<reference evidence="11 12" key="1">
    <citation type="submission" date="2019-12" db="EMBL/GenBank/DDBJ databases">
        <title>A genome sequence resource for the geographically widespread anthracnose pathogen Colletotrichum asianum.</title>
        <authorList>
            <person name="Meng Y."/>
        </authorList>
    </citation>
    <scope>NUCLEOTIDE SEQUENCE [LARGE SCALE GENOMIC DNA]</scope>
    <source>
        <strain evidence="11 12">ICMP 18580</strain>
    </source>
</reference>
<dbReference type="InterPro" id="IPR036526">
    <property type="entry name" value="C-N_Hydrolase_sf"/>
</dbReference>
<dbReference type="Pfam" id="PF00795">
    <property type="entry name" value="CN_hydrolase"/>
    <property type="match status" value="1"/>
</dbReference>
<keyword evidence="7" id="KW-0539">Nucleus</keyword>
<dbReference type="OrthoDB" id="2154091at2759"/>
<organism evidence="11 12">
    <name type="scientific">Colletotrichum asianum</name>
    <dbReference type="NCBI Taxonomy" id="702518"/>
    <lineage>
        <taxon>Eukaryota</taxon>
        <taxon>Fungi</taxon>
        <taxon>Dikarya</taxon>
        <taxon>Ascomycota</taxon>
        <taxon>Pezizomycotina</taxon>
        <taxon>Sordariomycetes</taxon>
        <taxon>Hypocreomycetidae</taxon>
        <taxon>Glomerellales</taxon>
        <taxon>Glomerellaceae</taxon>
        <taxon>Colletotrichum</taxon>
        <taxon>Colletotrichum gloeosporioides species complex</taxon>
    </lineage>
</organism>
<keyword evidence="6" id="KW-0804">Transcription</keyword>
<dbReference type="PANTHER" id="PTHR31313">
    <property type="entry name" value="TY1 ENHANCER ACTIVATOR"/>
    <property type="match status" value="1"/>
</dbReference>
<protein>
    <submittedName>
        <fullName evidence="11">C6 transcription factor</fullName>
    </submittedName>
</protein>
<keyword evidence="5" id="KW-0238">DNA-binding</keyword>
<sequence length="1016" mass="112881">MSSTSDEASALTDSQDSSYLSIRLKNSENLPPPQSQTTSSKTKMAPKLKIAAIQAEPAWQDLEGGVNKSIALIEKAASEGANVVGFPEVFIPGYPWSIWAKSPTDNAAFMDEYFRNSLVKDSDEMKRICAAVKEAGVFVVLGYSERYKNTLYIAQSFIDENGVIVHHRRKIKPTHVERAYWGDGQGESLQTVVPSTVHPDIRIGGLNCWEHTQTMLRYYEYEQNVDLHVASWPLIWPQPNDKDGNPDPNWPGHITDEMSLRFSQIVALEGACFVMVCTQICKDESAARCRIDDFGYANNHPTHGGGFSMIYSPWGQELATRLPPNEEGILYAEVDLAEKAKAKQNLDIVGHYCRPDQLNRPPSKKYVESLQARIRLLEAQVVSLGSQPPMTLPETQSIEPEGAELDESTGDEQDPLAELTGLVGRLNVIEDGQVHYFGSQSSYNLVREPIREADPHEPSLRLQRQGIAAAAQLGKLVTISDDMQNHLLDIYWRWQNPWNYVIHKGTFLRSFKGEDGGKYCSPLLLSAIFAISARYSDRPELRSDPNDPNTAGDAFCEHAKILLLYESEAPTITTVQAACLLALRIMSDGKEALGWLYSGNATRMAHNLGLNLDCSKFVTSGLLSEDEADTRKVTWWGCYVVDKLFSLGLGRPSSTPKSSITCPKPSIDNEEEYTPWKPTPGGAFDDSTLGVHSHISSTAHHVSETYTIACEAMDMIYAINSKLSPREIEDIVTKADVELQSHYRALPSYLRLPSSPKVPMLPHICLFHIQYHAHLILLHRPLMRKRKSRRSVSKSASSPEDTSSLADDEYANEHMATCRHSAAEIARLLRVYKQQYTLRRIPIAAVHLCFSAVIIHLIDARPSNPKRQLAIHHLQTCIDALRDLRTAWCAWSDRALRAIQLLAREWYHCDDVSQLQHVNNPNRGGAREAGYVSLGDLTMGAGGAAAGGQLMGPSIASPGATVESTMANTGREQTVAEGDPLAFLFDASMPDQYTDTLVREWLAESGYDDMLNMGNQ</sequence>
<keyword evidence="2" id="KW-0479">Metal-binding</keyword>
<name>A0A8H3W6G9_9PEZI</name>
<dbReference type="AlphaFoldDB" id="A0A8H3W6G9"/>
<dbReference type="PROSITE" id="PS00920">
    <property type="entry name" value="NITRIL_CHT_1"/>
    <property type="match status" value="1"/>
</dbReference>